<evidence type="ECO:0000313" key="2">
    <source>
        <dbReference type="EMBL" id="KAK9664005.1"/>
    </source>
</evidence>
<evidence type="ECO:0008006" key="4">
    <source>
        <dbReference type="Google" id="ProtNLM"/>
    </source>
</evidence>
<feature type="compositionally biased region" description="Polar residues" evidence="1">
    <location>
        <begin position="226"/>
        <end position="235"/>
    </location>
</feature>
<dbReference type="Proteomes" id="UP001443914">
    <property type="component" value="Unassembled WGS sequence"/>
</dbReference>
<name>A0AAW1GGY0_SAPOF</name>
<feature type="compositionally biased region" description="Low complexity" evidence="1">
    <location>
        <begin position="211"/>
        <end position="225"/>
    </location>
</feature>
<sequence length="430" mass="48838">MLIALSAKNKLCFVEGTSPKPNSTSPNAKNWQRCNDMVFSWILNAVSSEIADSILYSDTTKSAWSELIDRFDQSNGEQLYGVHKKLSEFSQDNDCVTTYFTKLKSIWDEIDGMGMNPNCSCTCTCGATEKQTKFREDQKVIQFLMGLNEDYSIMRGTILMQNPPPKLSIVYNNLIQEERQREIRHTVQFQSDSASLYVKTGRNSSFGTNSQGYNQNGQHQRGQNQTVRGKNSYSATVKKPGHSVERCYRLQNRNRRFASHRTVPLTPQITLHNVLFVPSFKFNLLSMAKLCRQLNSIILFTPDLCCLQGSSMKMPVVLGNNSRDLYIHQQSYVPAHSSTSLHNVFPSAVCNNSVLLWHHRLGHLPLYKLQQMKLCNESDSNVNKVITSCSTCVKARQHKLSFPVSQISSSFPFYMIHIDLWGPYIPNSNV</sequence>
<evidence type="ECO:0000313" key="3">
    <source>
        <dbReference type="Proteomes" id="UP001443914"/>
    </source>
</evidence>
<evidence type="ECO:0000256" key="1">
    <source>
        <dbReference type="SAM" id="MobiDB-lite"/>
    </source>
</evidence>
<proteinExistence type="predicted"/>
<reference evidence="2" key="1">
    <citation type="submission" date="2024-03" db="EMBL/GenBank/DDBJ databases">
        <title>WGS assembly of Saponaria officinalis var. Norfolk2.</title>
        <authorList>
            <person name="Jenkins J."/>
            <person name="Shu S."/>
            <person name="Grimwood J."/>
            <person name="Barry K."/>
            <person name="Goodstein D."/>
            <person name="Schmutz J."/>
            <person name="Leebens-Mack J."/>
            <person name="Osbourn A."/>
        </authorList>
    </citation>
    <scope>NUCLEOTIDE SEQUENCE [LARGE SCALE GENOMIC DNA]</scope>
    <source>
        <strain evidence="2">JIC</strain>
    </source>
</reference>
<dbReference type="EMBL" id="JBDFQZ010000014">
    <property type="protein sequence ID" value="KAK9664005.1"/>
    <property type="molecule type" value="Genomic_DNA"/>
</dbReference>
<dbReference type="Pfam" id="PF14223">
    <property type="entry name" value="Retrotran_gag_2"/>
    <property type="match status" value="1"/>
</dbReference>
<dbReference type="PANTHER" id="PTHR37610:SF6">
    <property type="entry name" value="GAG-POLYPEPTIDE OF LTR COPIA-TYPE-RELATED"/>
    <property type="match status" value="1"/>
</dbReference>
<comment type="caution">
    <text evidence="2">The sequence shown here is derived from an EMBL/GenBank/DDBJ whole genome shotgun (WGS) entry which is preliminary data.</text>
</comment>
<dbReference type="AlphaFoldDB" id="A0AAW1GGY0"/>
<protein>
    <recommendedName>
        <fullName evidence="4">GAG-pre-integrase domain-containing protein</fullName>
    </recommendedName>
</protein>
<gene>
    <name evidence="2" type="ORF">RND81_14G013000</name>
</gene>
<accession>A0AAW1GGY0</accession>
<keyword evidence="3" id="KW-1185">Reference proteome</keyword>
<feature type="region of interest" description="Disordered" evidence="1">
    <location>
        <begin position="207"/>
        <end position="237"/>
    </location>
</feature>
<dbReference type="PANTHER" id="PTHR37610">
    <property type="entry name" value="CCHC-TYPE DOMAIN-CONTAINING PROTEIN"/>
    <property type="match status" value="1"/>
</dbReference>
<organism evidence="2 3">
    <name type="scientific">Saponaria officinalis</name>
    <name type="common">Common soapwort</name>
    <name type="synonym">Lychnis saponaria</name>
    <dbReference type="NCBI Taxonomy" id="3572"/>
    <lineage>
        <taxon>Eukaryota</taxon>
        <taxon>Viridiplantae</taxon>
        <taxon>Streptophyta</taxon>
        <taxon>Embryophyta</taxon>
        <taxon>Tracheophyta</taxon>
        <taxon>Spermatophyta</taxon>
        <taxon>Magnoliopsida</taxon>
        <taxon>eudicotyledons</taxon>
        <taxon>Gunneridae</taxon>
        <taxon>Pentapetalae</taxon>
        <taxon>Caryophyllales</taxon>
        <taxon>Caryophyllaceae</taxon>
        <taxon>Caryophylleae</taxon>
        <taxon>Saponaria</taxon>
    </lineage>
</organism>